<organism evidence="9 10">
    <name type="scientific">Hypericibacter terrae</name>
    <dbReference type="NCBI Taxonomy" id="2602015"/>
    <lineage>
        <taxon>Bacteria</taxon>
        <taxon>Pseudomonadati</taxon>
        <taxon>Pseudomonadota</taxon>
        <taxon>Alphaproteobacteria</taxon>
        <taxon>Rhodospirillales</taxon>
        <taxon>Dongiaceae</taxon>
        <taxon>Hypericibacter</taxon>
    </lineage>
</organism>
<gene>
    <name evidence="9" type="ORF">FRZ44_41090</name>
</gene>
<reference evidence="9 10" key="1">
    <citation type="submission" date="2019-08" db="EMBL/GenBank/DDBJ databases">
        <title>Hyperibacter terrae gen. nov., sp. nov. and Hyperibacter viscosus sp. nov., two new members in the family Rhodospirillaceae isolated from the rhizosphere of Hypericum perforatum.</title>
        <authorList>
            <person name="Noviana Z."/>
        </authorList>
    </citation>
    <scope>NUCLEOTIDE SEQUENCE [LARGE SCALE GENOMIC DNA]</scope>
    <source>
        <strain evidence="9 10">R5913</strain>
    </source>
</reference>
<dbReference type="OrthoDB" id="9803444at2"/>
<keyword evidence="4" id="KW-1003">Cell membrane</keyword>
<dbReference type="GO" id="GO:0005886">
    <property type="term" value="C:plasma membrane"/>
    <property type="evidence" value="ECO:0007669"/>
    <property type="project" value="UniProtKB-SubCell"/>
</dbReference>
<accession>A0A5J6MMP2</accession>
<keyword evidence="10" id="KW-1185">Reference proteome</keyword>
<dbReference type="KEGG" id="htq:FRZ44_41090"/>
<comment type="similarity">
    <text evidence="2">Belongs to the AzlC family.</text>
</comment>
<dbReference type="PANTHER" id="PTHR34979:SF1">
    <property type="entry name" value="INNER MEMBRANE PROTEIN YGAZ"/>
    <property type="match status" value="1"/>
</dbReference>
<dbReference type="GO" id="GO:1903785">
    <property type="term" value="P:L-valine transmembrane transport"/>
    <property type="evidence" value="ECO:0007669"/>
    <property type="project" value="TreeGrafter"/>
</dbReference>
<evidence type="ECO:0000256" key="6">
    <source>
        <dbReference type="ARBA" id="ARBA00022989"/>
    </source>
</evidence>
<dbReference type="EMBL" id="CP042906">
    <property type="protein sequence ID" value="QEX18798.1"/>
    <property type="molecule type" value="Genomic_DNA"/>
</dbReference>
<dbReference type="AlphaFoldDB" id="A0A5J6MMP2"/>
<keyword evidence="5 8" id="KW-0812">Transmembrane</keyword>
<proteinExistence type="inferred from homology"/>
<feature type="transmembrane region" description="Helical" evidence="8">
    <location>
        <begin position="215"/>
        <end position="236"/>
    </location>
</feature>
<name>A0A5J6MMP2_9PROT</name>
<feature type="transmembrane region" description="Helical" evidence="8">
    <location>
        <begin position="80"/>
        <end position="99"/>
    </location>
</feature>
<sequence length="242" mass="25868">MSIEEIRRAPEPLPGARWTQDFALGLWHIAPLMVGAAPFGLLMGALAAHKGFGPLEMLLMSGTVFAGASQFVAIDLWRDPIPMLTIILATAMVNLRHVIMGAAMQPVMGRFGRYQSLAALFVMADEIWILAMRRAAQGRLTPAYYLGLGAVFYVNWLFWTGIGTVVGGVIENPARYGFDFAFTAVFLVLITGMWRGRASVAPLVASGTAALAAHAWLPGVWYILLGGIAGALAGAFSGAQKS</sequence>
<dbReference type="PANTHER" id="PTHR34979">
    <property type="entry name" value="INNER MEMBRANE PROTEIN YGAZ"/>
    <property type="match status" value="1"/>
</dbReference>
<feature type="transmembrane region" description="Helical" evidence="8">
    <location>
        <begin position="176"/>
        <end position="195"/>
    </location>
</feature>
<evidence type="ECO:0000256" key="3">
    <source>
        <dbReference type="ARBA" id="ARBA00022448"/>
    </source>
</evidence>
<feature type="transmembrane region" description="Helical" evidence="8">
    <location>
        <begin position="26"/>
        <end position="48"/>
    </location>
</feature>
<dbReference type="RefSeq" id="WP_151178920.1">
    <property type="nucleotide sequence ID" value="NZ_CP042906.1"/>
</dbReference>
<dbReference type="Proteomes" id="UP000326202">
    <property type="component" value="Chromosome"/>
</dbReference>
<feature type="transmembrane region" description="Helical" evidence="8">
    <location>
        <begin position="143"/>
        <end position="169"/>
    </location>
</feature>
<evidence type="ECO:0000256" key="5">
    <source>
        <dbReference type="ARBA" id="ARBA00022692"/>
    </source>
</evidence>
<evidence type="ECO:0000256" key="7">
    <source>
        <dbReference type="ARBA" id="ARBA00023136"/>
    </source>
</evidence>
<evidence type="ECO:0000256" key="4">
    <source>
        <dbReference type="ARBA" id="ARBA00022475"/>
    </source>
</evidence>
<evidence type="ECO:0000313" key="10">
    <source>
        <dbReference type="Proteomes" id="UP000326202"/>
    </source>
</evidence>
<protein>
    <submittedName>
        <fullName evidence="9">Branched-chain amino acid ABC transporter permease</fullName>
    </submittedName>
</protein>
<comment type="subcellular location">
    <subcellularLocation>
        <location evidence="1">Cell membrane</location>
        <topology evidence="1">Multi-pass membrane protein</topology>
    </subcellularLocation>
</comment>
<feature type="transmembrane region" description="Helical" evidence="8">
    <location>
        <begin position="55"/>
        <end position="74"/>
    </location>
</feature>
<evidence type="ECO:0000256" key="8">
    <source>
        <dbReference type="SAM" id="Phobius"/>
    </source>
</evidence>
<feature type="transmembrane region" description="Helical" evidence="8">
    <location>
        <begin position="111"/>
        <end position="131"/>
    </location>
</feature>
<keyword evidence="7 8" id="KW-0472">Membrane</keyword>
<evidence type="ECO:0000313" key="9">
    <source>
        <dbReference type="EMBL" id="QEX18798.1"/>
    </source>
</evidence>
<evidence type="ECO:0000256" key="1">
    <source>
        <dbReference type="ARBA" id="ARBA00004651"/>
    </source>
</evidence>
<keyword evidence="6 8" id="KW-1133">Transmembrane helix</keyword>
<evidence type="ECO:0000256" key="2">
    <source>
        <dbReference type="ARBA" id="ARBA00010735"/>
    </source>
</evidence>
<dbReference type="Pfam" id="PF03591">
    <property type="entry name" value="AzlC"/>
    <property type="match status" value="1"/>
</dbReference>
<dbReference type="InterPro" id="IPR011606">
    <property type="entry name" value="Brnchd-chn_aa_trnsp_permease"/>
</dbReference>
<keyword evidence="3" id="KW-0813">Transport</keyword>